<organism evidence="5 6">
    <name type="scientific">Myotis brandtii</name>
    <name type="common">Brandt's bat</name>
    <dbReference type="NCBI Taxonomy" id="109478"/>
    <lineage>
        <taxon>Eukaryota</taxon>
        <taxon>Metazoa</taxon>
        <taxon>Chordata</taxon>
        <taxon>Craniata</taxon>
        <taxon>Vertebrata</taxon>
        <taxon>Euteleostomi</taxon>
        <taxon>Mammalia</taxon>
        <taxon>Eutheria</taxon>
        <taxon>Laurasiatheria</taxon>
        <taxon>Chiroptera</taxon>
        <taxon>Yangochiroptera</taxon>
        <taxon>Vespertilionidae</taxon>
        <taxon>Myotis</taxon>
    </lineage>
</organism>
<dbReference type="InterPro" id="IPR002110">
    <property type="entry name" value="Ankyrin_rpt"/>
</dbReference>
<dbReference type="PANTHER" id="PTHR24180">
    <property type="entry name" value="CYCLIN-DEPENDENT KINASE INHIBITOR 2C-RELATED"/>
    <property type="match status" value="1"/>
</dbReference>
<accession>S7Q7K5</accession>
<feature type="repeat" description="ANK" evidence="3">
    <location>
        <begin position="138"/>
        <end position="162"/>
    </location>
</feature>
<dbReference type="PROSITE" id="PS50088">
    <property type="entry name" value="ANK_REPEAT"/>
    <property type="match status" value="4"/>
</dbReference>
<evidence type="ECO:0000313" key="5">
    <source>
        <dbReference type="EMBL" id="EPQ19358.1"/>
    </source>
</evidence>
<keyword evidence="6" id="KW-1185">Reference proteome</keyword>
<keyword evidence="1" id="KW-0677">Repeat</keyword>
<protein>
    <submittedName>
        <fullName evidence="5">Serine/threonine-protein phosphatase 6 regulatory ankyrin repeat subunit C</fullName>
    </submittedName>
</protein>
<dbReference type="EMBL" id="KE164662">
    <property type="protein sequence ID" value="EPQ19358.1"/>
    <property type="molecule type" value="Genomic_DNA"/>
</dbReference>
<dbReference type="Gene3D" id="1.25.40.20">
    <property type="entry name" value="Ankyrin repeat-containing domain"/>
    <property type="match status" value="2"/>
</dbReference>
<dbReference type="Proteomes" id="UP000052978">
    <property type="component" value="Unassembled WGS sequence"/>
</dbReference>
<dbReference type="InterPro" id="IPR051637">
    <property type="entry name" value="Ank_repeat_dom-contain_49"/>
</dbReference>
<gene>
    <name evidence="5" type="ORF">D623_10005776</name>
</gene>
<evidence type="ECO:0000256" key="1">
    <source>
        <dbReference type="ARBA" id="ARBA00022737"/>
    </source>
</evidence>
<evidence type="ECO:0000256" key="4">
    <source>
        <dbReference type="SAM" id="MobiDB-lite"/>
    </source>
</evidence>
<evidence type="ECO:0000313" key="6">
    <source>
        <dbReference type="Proteomes" id="UP000052978"/>
    </source>
</evidence>
<dbReference type="SUPFAM" id="SSF48403">
    <property type="entry name" value="Ankyrin repeat"/>
    <property type="match status" value="1"/>
</dbReference>
<dbReference type="AlphaFoldDB" id="S7Q7K5"/>
<feature type="region of interest" description="Disordered" evidence="4">
    <location>
        <begin position="43"/>
        <end position="68"/>
    </location>
</feature>
<dbReference type="PROSITE" id="PS50297">
    <property type="entry name" value="ANK_REP_REGION"/>
    <property type="match status" value="4"/>
</dbReference>
<evidence type="ECO:0000256" key="3">
    <source>
        <dbReference type="PROSITE-ProRule" id="PRU00023"/>
    </source>
</evidence>
<dbReference type="SMART" id="SM00248">
    <property type="entry name" value="ANK"/>
    <property type="match status" value="6"/>
</dbReference>
<feature type="repeat" description="ANK" evidence="3">
    <location>
        <begin position="101"/>
        <end position="133"/>
    </location>
</feature>
<name>S7Q7K5_MYOBR</name>
<keyword evidence="2 3" id="KW-0040">ANK repeat</keyword>
<dbReference type="PANTHER" id="PTHR24180:SF45">
    <property type="entry name" value="POLY [ADP-RIBOSE] POLYMERASE TANKYRASE"/>
    <property type="match status" value="1"/>
</dbReference>
<dbReference type="InterPro" id="IPR036770">
    <property type="entry name" value="Ankyrin_rpt-contain_sf"/>
</dbReference>
<feature type="repeat" description="ANK" evidence="3">
    <location>
        <begin position="205"/>
        <end position="237"/>
    </location>
</feature>
<dbReference type="Pfam" id="PF13637">
    <property type="entry name" value="Ank_4"/>
    <property type="match status" value="1"/>
</dbReference>
<reference evidence="5 6" key="1">
    <citation type="journal article" date="2013" name="Nat. Commun.">
        <title>Genome analysis reveals insights into physiology and longevity of the Brandt's bat Myotis brandtii.</title>
        <authorList>
            <person name="Seim I."/>
            <person name="Fang X."/>
            <person name="Xiong Z."/>
            <person name="Lobanov A.V."/>
            <person name="Huang Z."/>
            <person name="Ma S."/>
            <person name="Feng Y."/>
            <person name="Turanov A.A."/>
            <person name="Zhu Y."/>
            <person name="Lenz T.L."/>
            <person name="Gerashchenko M.V."/>
            <person name="Fan D."/>
            <person name="Hee Yim S."/>
            <person name="Yao X."/>
            <person name="Jordan D."/>
            <person name="Xiong Y."/>
            <person name="Ma Y."/>
            <person name="Lyapunov A.N."/>
            <person name="Chen G."/>
            <person name="Kulakova O.I."/>
            <person name="Sun Y."/>
            <person name="Lee S.G."/>
            <person name="Bronson R.T."/>
            <person name="Moskalev A.A."/>
            <person name="Sunyaev S.R."/>
            <person name="Zhang G."/>
            <person name="Krogh A."/>
            <person name="Wang J."/>
            <person name="Gladyshev V.N."/>
        </authorList>
    </citation>
    <scope>NUCLEOTIDE SEQUENCE [LARGE SCALE GENOMIC DNA]</scope>
</reference>
<evidence type="ECO:0000256" key="2">
    <source>
        <dbReference type="ARBA" id="ARBA00023043"/>
    </source>
</evidence>
<sequence length="311" mass="33511">MVPAPPALAAGTSPNCFTSSVHVSRANAISVWKWRRRRERGFQQTGDQGLWQEGLGRGTQEGPRPTPVPCSPQPFKAVTGCEDCLAALLDHDAFVLCRDFKGRTPIHLASACGHTAVLRTLLQAALSTDPLDAGVDYSGYSPMHWASYTGHEDCLELLLEHSPFQYLEGNPFTPLHCAVINNQDSTTEMLLGALGAKIVNSRDAKGRTPLHAAAFADNVSGLRMLLQHEAEVDATDHTGRTALMTAAENGQTAAVEFLLYRGKADLTVLDENKNTALHLACSKGHEKCALMILAETQDLGLINATNSALQM</sequence>
<proteinExistence type="predicted"/>
<feature type="repeat" description="ANK" evidence="3">
    <location>
        <begin position="238"/>
        <end position="262"/>
    </location>
</feature>
<dbReference type="Pfam" id="PF12796">
    <property type="entry name" value="Ank_2"/>
    <property type="match status" value="2"/>
</dbReference>